<evidence type="ECO:0000313" key="2">
    <source>
        <dbReference type="Proteomes" id="UP001143910"/>
    </source>
</evidence>
<organism evidence="1 2">
    <name type="scientific">Zarea fungicola</name>
    <dbReference type="NCBI Taxonomy" id="93591"/>
    <lineage>
        <taxon>Eukaryota</taxon>
        <taxon>Fungi</taxon>
        <taxon>Dikarya</taxon>
        <taxon>Ascomycota</taxon>
        <taxon>Pezizomycotina</taxon>
        <taxon>Sordariomycetes</taxon>
        <taxon>Hypocreomycetidae</taxon>
        <taxon>Hypocreales</taxon>
        <taxon>Cordycipitaceae</taxon>
        <taxon>Zarea</taxon>
    </lineage>
</organism>
<accession>A0ACC1NQF1</accession>
<dbReference type="EMBL" id="JANJQO010000123">
    <property type="protein sequence ID" value="KAJ2981562.1"/>
    <property type="molecule type" value="Genomic_DNA"/>
</dbReference>
<evidence type="ECO:0000313" key="1">
    <source>
        <dbReference type="EMBL" id="KAJ2981562.1"/>
    </source>
</evidence>
<sequence>MKPHHWAPMLTLHEAKLKMESQEHKSNPILKRPEEKPKVIAMVSDAARATRLCKLFDAILAGKRSVSSTRDAELFFEAAHIQQSPSKCLESIISSPAGLSAVHASVRTSATPQFICNHVLPFIGYLDQPEAKAIHEGAFLQKIIIAIVYPPTAWNAILQQYTDGKLADKDTEAFASLCLQIVLHPGAELAAITNEIEMTLKSNPLNNCNNVKAREFGYRIQKILQAKSSSVTGIEDTDGPGGRHDNDFADFRKISIFPTRDELSSTTPPFFRLAKEVANSDPANRTEAHLDNQFRLLREDMLAELRDDIRIATGKRKGRRRAQILGHLLPTGIETGDEKRAKPCALRLSVRSGLEQLVAKTPNERKAYLKENKNILRNESFGALCLNDQIVCFAFVIRDIDNLAQDPPIISLQFCSPDGMGIALSHLHAANGLTFLIIDTPVFAYEPVLERLRKIMELPLEEQLLQMGSGGASQKFAPAKQIQEHVEKIQQSRHQKKKLCIGDRKFDLDEAQADALTCALERQVAVIQGPPGTGKSFVGALAAKLLFQDPATRILVLSYTNHALDQFLEDLLDIGIGRDKMTRLGSKFSAATADLLFRHQSMHDETRFTKAQNGMRYQLKRELEDLRSVIDDEFHEMTAPISSENILDHLEFSDASESRFWNAFQVRDEGDGFRLTGRKGQAVKRDYLISQWLQGRGPGKLGKYIPEDCKLVWNLGKKERLVQRDEWVQVLRRETMEALQYHIGCFNDAQSQLDALYNEAKCAFIKTKNIIGCTTTAAAKYSSLIRAAEPNYILVEEAGEILEAHILTALSPSTQGLILIGDHKQLRPKCKNYALSVEKGSGYDLNRSLFERLILQGHPHTTLRKQHRMVPEISQLIRAMTYPDLQDGARTLERPLIRGVRDRVAFINHSHPEGVVNEIGDRLDPDQKTSKENEFEAEMILKTVRYLGQQGYKTSDLVVLTPYLGQLRLLRDMLSRDNDPLLSDLDSHELIQAGLLTAAAAKVNGGQIRLSTIDNYQGEESDIVIASLTRSNSKGDIGFMKSPERLNVLISRARNGIVLFGNMETFLASPQGKDCWVPFFNLMKEKNYLQDGLEVHCEQHPERKSKLSTPQDFDLRCPDGGCSQACGADLTCGLHKCQRRCHRVEDHRKIICHETVTRTCEKQHEYKVACGDCNARCRACIQEEADIKRRAKRDYDLEKNRLVRQAKYRQELQEMADEIQHLKRLDKYQQETEDEKRNLELQRAELAALTQAKEAKEAKENMKTQQEASNRMNGANSAKTAAETDNTPAEPGTARHEWECLKRDELASNAALDILMSMIGLESVKMAFLGIKSTVDTAIRQGVRTDNERFGCKTTVARLYAKFLTSVGVIAGNHFEEVTGSKLANMGVSGCEKLLDTVLNKGGGVIFIDEAYQLSSGNSPGGPAVLDYLLAEVENQRSKICFVLAGYAKQMESFFAHNPGIPSRFPLQMKFEDYTDDEMLQILKLQVDSKYGRRMKAEDGLQGLYCRIVARRLGRGRNKEGFGNARAVENQLGIVYRRQSERLRRERHTGLRPDDLLLTKEDLIGPKPSSALVKSEAWLKLQQLIGLASVKESIKSLVDTIETNYQRELLEEPIIEYSLNRVFLGNPGTGKTTVATLYGRVLADIGLLSNGEVVVKNPSDFVGAFLGHSEKQTNGILAATVGKVLVIDEAYALYGGKASSGGGHSNSFKDDVIDTIVANVHSTPGDDRCVLLLGYRDQMEEMFQNVNPGFSRRFPLSTAFTFEDFQKTELSSILDLKLTQQGFGATDEAKKVALAMLDRARNRPNFGNAGEVDILLNEAKSRHQTRLTLGKTLRAVTLEALDFDEDYDRAERADTNVAQLFDDTVGCERLIGILQGYQEMARTSTNLGLDPKEHIPFTFIFRGPPGTGKSTTARKMGKIFYDMGFLASAQLHDCSASDLIGQYLGQTSQKVRQLLDKALGSVLLIDEAYRLCEGQFAKEALDELVDAITKERYQKRLIIILAGYEGDINRLLSVNPGLTSRFPEVIGFRSLTSAECFDLLTRRLLKQGNSLAEKGKATMDAHFLETPSDEFRAAVCKLFDQLSSQPSWGSARDVETLTKTVMQTALRTASQAKTTVITVSEDIVRTALENMAKERENRSHATMRSYSKSQKCAPNPLYPTAVQQVPPQVTLDFARASTVTPTSATEPLHRQITPPPAELITSRTLDTDAELPGTAIRDAGVSDQVWNQLQQDAQAEQQCEQEYQAKLRAKQEAVDEAIRERIVKELMEEETRRKKEAEMKKQLAIQGRCPMGYSWIRQTGGWRCAGGSHFVSDNELVGGEAA</sequence>
<dbReference type="Proteomes" id="UP001143910">
    <property type="component" value="Unassembled WGS sequence"/>
</dbReference>
<comment type="caution">
    <text evidence="1">The sequence shown here is derived from an EMBL/GenBank/DDBJ whole genome shotgun (WGS) entry which is preliminary data.</text>
</comment>
<reference evidence="1" key="1">
    <citation type="submission" date="2022-08" db="EMBL/GenBank/DDBJ databases">
        <title>Genome Sequence of Lecanicillium fungicola.</title>
        <authorList>
            <person name="Buettner E."/>
        </authorList>
    </citation>
    <scope>NUCLEOTIDE SEQUENCE</scope>
    <source>
        <strain evidence="1">Babe33</strain>
    </source>
</reference>
<name>A0ACC1NQF1_9HYPO</name>
<keyword evidence="2" id="KW-1185">Reference proteome</keyword>
<protein>
    <submittedName>
        <fullName evidence="1">Uncharacterized protein</fullName>
    </submittedName>
</protein>
<proteinExistence type="predicted"/>
<gene>
    <name evidence="1" type="ORF">NQ176_g1950</name>
</gene>